<name>A0ABR0SQ97_9HYPO</name>
<accession>A0ABR0SQ97</accession>
<proteinExistence type="predicted"/>
<protein>
    <submittedName>
        <fullName evidence="1">Uncharacterized protein</fullName>
    </submittedName>
</protein>
<dbReference type="EMBL" id="JAVFKD010000012">
    <property type="protein sequence ID" value="KAK5993946.1"/>
    <property type="molecule type" value="Genomic_DNA"/>
</dbReference>
<evidence type="ECO:0000313" key="2">
    <source>
        <dbReference type="Proteomes" id="UP001338125"/>
    </source>
</evidence>
<keyword evidence="2" id="KW-1185">Reference proteome</keyword>
<reference evidence="1 2" key="1">
    <citation type="submission" date="2024-01" db="EMBL/GenBank/DDBJ databases">
        <title>Complete genome of Cladobotryum mycophilum ATHUM6906.</title>
        <authorList>
            <person name="Christinaki A.C."/>
            <person name="Myridakis A.I."/>
            <person name="Kouvelis V.N."/>
        </authorList>
    </citation>
    <scope>NUCLEOTIDE SEQUENCE [LARGE SCALE GENOMIC DNA]</scope>
    <source>
        <strain evidence="1 2">ATHUM6906</strain>
    </source>
</reference>
<evidence type="ECO:0000313" key="1">
    <source>
        <dbReference type="EMBL" id="KAK5993946.1"/>
    </source>
</evidence>
<sequence>MPCDVWNFYGIDQQEANRAICHRETVSATKRGSVKLGNLMSSFSEVLARAGIIRGA</sequence>
<gene>
    <name evidence="1" type="ORF">PT974_07384</name>
</gene>
<comment type="caution">
    <text evidence="1">The sequence shown here is derived from an EMBL/GenBank/DDBJ whole genome shotgun (WGS) entry which is preliminary data.</text>
</comment>
<dbReference type="Proteomes" id="UP001338125">
    <property type="component" value="Unassembled WGS sequence"/>
</dbReference>
<organism evidence="1 2">
    <name type="scientific">Cladobotryum mycophilum</name>
    <dbReference type="NCBI Taxonomy" id="491253"/>
    <lineage>
        <taxon>Eukaryota</taxon>
        <taxon>Fungi</taxon>
        <taxon>Dikarya</taxon>
        <taxon>Ascomycota</taxon>
        <taxon>Pezizomycotina</taxon>
        <taxon>Sordariomycetes</taxon>
        <taxon>Hypocreomycetidae</taxon>
        <taxon>Hypocreales</taxon>
        <taxon>Hypocreaceae</taxon>
        <taxon>Cladobotryum</taxon>
    </lineage>
</organism>